<dbReference type="PANTHER" id="PTHR44591">
    <property type="entry name" value="STRESS RESPONSE REGULATOR PROTEIN 1"/>
    <property type="match status" value="1"/>
</dbReference>
<feature type="modified residue" description="4-aspartylphosphate" evidence="2">
    <location>
        <position position="54"/>
    </location>
</feature>
<comment type="caution">
    <text evidence="4">The sequence shown here is derived from an EMBL/GenBank/DDBJ whole genome shotgun (WGS) entry which is preliminary data.</text>
</comment>
<gene>
    <name evidence="4" type="ORF">CDO81_10325</name>
</gene>
<dbReference type="PROSITE" id="PS50110">
    <property type="entry name" value="RESPONSE_REGULATORY"/>
    <property type="match status" value="1"/>
</dbReference>
<dbReference type="OrthoDB" id="9801101at2"/>
<evidence type="ECO:0000313" key="4">
    <source>
        <dbReference type="EMBL" id="OWR04108.1"/>
    </source>
</evidence>
<protein>
    <submittedName>
        <fullName evidence="4">Two-component system response regulator</fullName>
    </submittedName>
</protein>
<dbReference type="InterPro" id="IPR001789">
    <property type="entry name" value="Sig_transdc_resp-reg_receiver"/>
</dbReference>
<reference evidence="4 5" key="1">
    <citation type="journal article" date="2007" name="Int. J. Syst. Evol. Microbiol.">
        <title>Description of Pelomonas aquatica sp. nov. and Pelomonas puraquae sp. nov., isolated from industrial and haemodialysis water.</title>
        <authorList>
            <person name="Gomila M."/>
            <person name="Bowien B."/>
            <person name="Falsen E."/>
            <person name="Moore E.R."/>
            <person name="Lalucat J."/>
        </authorList>
    </citation>
    <scope>NUCLEOTIDE SEQUENCE [LARGE SCALE GENOMIC DNA]</scope>
    <source>
        <strain evidence="4 5">CCUG 52769</strain>
    </source>
</reference>
<organism evidence="4 5">
    <name type="scientific">Roseateles puraquae</name>
    <dbReference type="NCBI Taxonomy" id="431059"/>
    <lineage>
        <taxon>Bacteria</taxon>
        <taxon>Pseudomonadati</taxon>
        <taxon>Pseudomonadota</taxon>
        <taxon>Betaproteobacteria</taxon>
        <taxon>Burkholderiales</taxon>
        <taxon>Sphaerotilaceae</taxon>
        <taxon>Roseateles</taxon>
    </lineage>
</organism>
<dbReference type="Pfam" id="PF00072">
    <property type="entry name" value="Response_reg"/>
    <property type="match status" value="1"/>
</dbReference>
<dbReference type="PANTHER" id="PTHR44591:SF25">
    <property type="entry name" value="CHEMOTAXIS TWO-COMPONENT RESPONSE REGULATOR"/>
    <property type="match status" value="1"/>
</dbReference>
<accession>A0A254NFF3</accession>
<dbReference type="SMART" id="SM00448">
    <property type="entry name" value="REC"/>
    <property type="match status" value="1"/>
</dbReference>
<dbReference type="InterPro" id="IPR011006">
    <property type="entry name" value="CheY-like_superfamily"/>
</dbReference>
<sequence>MAKTILIVDDSTSLRTVVQLALKRAGYDVLEADDGIAALAVLSQAPKVHLIVCDLHMPHMDGLDFVAQLQQHPRHRFIPVVMLTTGCEDAALARIREAGVKACLAKPLNPPQLLDAVSRLALA</sequence>
<evidence type="ECO:0000256" key="2">
    <source>
        <dbReference type="PROSITE-ProRule" id="PRU00169"/>
    </source>
</evidence>
<dbReference type="Proteomes" id="UP000197446">
    <property type="component" value="Unassembled WGS sequence"/>
</dbReference>
<keyword evidence="5" id="KW-1185">Reference proteome</keyword>
<evidence type="ECO:0000259" key="3">
    <source>
        <dbReference type="PROSITE" id="PS50110"/>
    </source>
</evidence>
<evidence type="ECO:0000256" key="1">
    <source>
        <dbReference type="ARBA" id="ARBA00022553"/>
    </source>
</evidence>
<dbReference type="InterPro" id="IPR050595">
    <property type="entry name" value="Bact_response_regulator"/>
</dbReference>
<evidence type="ECO:0000313" key="5">
    <source>
        <dbReference type="Proteomes" id="UP000197446"/>
    </source>
</evidence>
<name>A0A254NFF3_9BURK</name>
<dbReference type="Gene3D" id="3.40.50.2300">
    <property type="match status" value="1"/>
</dbReference>
<dbReference type="AlphaFoldDB" id="A0A254NFF3"/>
<dbReference type="RefSeq" id="WP_088483128.1">
    <property type="nucleotide sequence ID" value="NZ_NISI01000003.1"/>
</dbReference>
<proteinExistence type="predicted"/>
<keyword evidence="1 2" id="KW-0597">Phosphoprotein</keyword>
<dbReference type="EMBL" id="NISI01000003">
    <property type="protein sequence ID" value="OWR04108.1"/>
    <property type="molecule type" value="Genomic_DNA"/>
</dbReference>
<dbReference type="GO" id="GO:0000160">
    <property type="term" value="P:phosphorelay signal transduction system"/>
    <property type="evidence" value="ECO:0007669"/>
    <property type="project" value="InterPro"/>
</dbReference>
<dbReference type="SUPFAM" id="SSF52172">
    <property type="entry name" value="CheY-like"/>
    <property type="match status" value="1"/>
</dbReference>
<feature type="domain" description="Response regulatory" evidence="3">
    <location>
        <begin position="4"/>
        <end position="121"/>
    </location>
</feature>